<feature type="active site" description="Glycyl thioester intermediate" evidence="6">
    <location>
        <position position="181"/>
    </location>
</feature>
<protein>
    <recommendedName>
        <fullName evidence="3">HECT-type E3 ubiquitin transferase</fullName>
        <ecNumber evidence="3">2.3.2.26</ecNumber>
    </recommendedName>
</protein>
<evidence type="ECO:0000256" key="4">
    <source>
        <dbReference type="ARBA" id="ARBA00022679"/>
    </source>
</evidence>
<reference evidence="8" key="1">
    <citation type="submission" date="2021-01" db="EMBL/GenBank/DDBJ databases">
        <authorList>
            <person name="Corre E."/>
            <person name="Pelletier E."/>
            <person name="Niang G."/>
            <person name="Scheremetjew M."/>
            <person name="Finn R."/>
            <person name="Kale V."/>
            <person name="Holt S."/>
            <person name="Cochrane G."/>
            <person name="Meng A."/>
            <person name="Brown T."/>
            <person name="Cohen L."/>
        </authorList>
    </citation>
    <scope>NUCLEOTIDE SEQUENCE</scope>
    <source>
        <strain evidence="8">CCMP 769</strain>
    </source>
</reference>
<evidence type="ECO:0000313" key="8">
    <source>
        <dbReference type="EMBL" id="CAE0046525.1"/>
    </source>
</evidence>
<dbReference type="GO" id="GO:0006511">
    <property type="term" value="P:ubiquitin-dependent protein catabolic process"/>
    <property type="evidence" value="ECO:0007669"/>
    <property type="project" value="TreeGrafter"/>
</dbReference>
<dbReference type="InterPro" id="IPR035983">
    <property type="entry name" value="Hect_E3_ubiquitin_ligase"/>
</dbReference>
<dbReference type="GO" id="GO:0005737">
    <property type="term" value="C:cytoplasm"/>
    <property type="evidence" value="ECO:0007669"/>
    <property type="project" value="TreeGrafter"/>
</dbReference>
<gene>
    <name evidence="8" type="ORF">RMAR00112_LOCUS14504</name>
</gene>
<dbReference type="EC" id="2.3.2.26" evidence="3"/>
<sequence length="214" mass="24267">MLENDIEGVLDLTFSAEYDDFGVTKVVDLIPNGRRVPVTNDNKKEYVNLITDLRLTKTIKLQIEHFLKGFQELIPREDIKIFNELELELLMSGLPEIDVADLKANVEYLGYTISSPQINWFWKSVSEMGREDLARLVMFTTGTSKVPLEGFAALQGMNGHQKFQIHRVAGDSNRLPTAHTCFNQLDLPEYSDEDKLRRSLLVAIREGAEGFGFG</sequence>
<evidence type="ECO:0000256" key="5">
    <source>
        <dbReference type="ARBA" id="ARBA00022786"/>
    </source>
</evidence>
<dbReference type="GO" id="GO:0061630">
    <property type="term" value="F:ubiquitin protein ligase activity"/>
    <property type="evidence" value="ECO:0007669"/>
    <property type="project" value="UniProtKB-EC"/>
</dbReference>
<dbReference type="Pfam" id="PF00632">
    <property type="entry name" value="HECT"/>
    <property type="match status" value="1"/>
</dbReference>
<feature type="domain" description="HECT" evidence="7">
    <location>
        <begin position="1"/>
        <end position="214"/>
    </location>
</feature>
<dbReference type="InterPro" id="IPR050409">
    <property type="entry name" value="E3_ubiq-protein_ligase"/>
</dbReference>
<dbReference type="PROSITE" id="PS50237">
    <property type="entry name" value="HECT"/>
    <property type="match status" value="1"/>
</dbReference>
<proteinExistence type="predicted"/>
<evidence type="ECO:0000256" key="6">
    <source>
        <dbReference type="PROSITE-ProRule" id="PRU00104"/>
    </source>
</evidence>
<keyword evidence="4" id="KW-0808">Transferase</keyword>
<dbReference type="Gene3D" id="3.30.2410.10">
    <property type="entry name" value="Hect, E3 ligase catalytic domain"/>
    <property type="match status" value="1"/>
</dbReference>
<comment type="pathway">
    <text evidence="2">Protein modification; protein ubiquitination.</text>
</comment>
<dbReference type="SUPFAM" id="SSF56204">
    <property type="entry name" value="Hect, E3 ligase catalytic domain"/>
    <property type="match status" value="1"/>
</dbReference>
<organism evidence="8">
    <name type="scientific">Rhodosorus marinus</name>
    <dbReference type="NCBI Taxonomy" id="101924"/>
    <lineage>
        <taxon>Eukaryota</taxon>
        <taxon>Rhodophyta</taxon>
        <taxon>Stylonematophyceae</taxon>
        <taxon>Stylonematales</taxon>
        <taxon>Stylonemataceae</taxon>
        <taxon>Rhodosorus</taxon>
    </lineage>
</organism>
<dbReference type="Gene3D" id="3.30.2160.10">
    <property type="entry name" value="Hect, E3 ligase catalytic domain"/>
    <property type="match status" value="1"/>
</dbReference>
<evidence type="ECO:0000256" key="2">
    <source>
        <dbReference type="ARBA" id="ARBA00004906"/>
    </source>
</evidence>
<evidence type="ECO:0000256" key="3">
    <source>
        <dbReference type="ARBA" id="ARBA00012485"/>
    </source>
</evidence>
<dbReference type="AlphaFoldDB" id="A0A7S3EET0"/>
<dbReference type="InterPro" id="IPR000569">
    <property type="entry name" value="HECT_dom"/>
</dbReference>
<evidence type="ECO:0000259" key="7">
    <source>
        <dbReference type="PROSITE" id="PS50237"/>
    </source>
</evidence>
<dbReference type="EMBL" id="HBHW01018861">
    <property type="protein sequence ID" value="CAE0046525.1"/>
    <property type="molecule type" value="Transcribed_RNA"/>
</dbReference>
<accession>A0A7S3EET0</accession>
<dbReference type="FunFam" id="3.30.2410.10:FF:000009">
    <property type="entry name" value="Probable E3 ubiquitin-protein ligase HECTD2"/>
    <property type="match status" value="1"/>
</dbReference>
<comment type="catalytic activity">
    <reaction evidence="1">
        <text>S-ubiquitinyl-[E2 ubiquitin-conjugating enzyme]-L-cysteine + [acceptor protein]-L-lysine = [E2 ubiquitin-conjugating enzyme]-L-cysteine + N(6)-ubiquitinyl-[acceptor protein]-L-lysine.</text>
        <dbReference type="EC" id="2.3.2.26"/>
    </reaction>
</comment>
<dbReference type="SMART" id="SM00119">
    <property type="entry name" value="HECTc"/>
    <property type="match status" value="1"/>
</dbReference>
<keyword evidence="5 6" id="KW-0833">Ubl conjugation pathway</keyword>
<dbReference type="GO" id="GO:0000209">
    <property type="term" value="P:protein polyubiquitination"/>
    <property type="evidence" value="ECO:0007669"/>
    <property type="project" value="TreeGrafter"/>
</dbReference>
<name>A0A7S3EET0_9RHOD</name>
<evidence type="ECO:0000256" key="1">
    <source>
        <dbReference type="ARBA" id="ARBA00000885"/>
    </source>
</evidence>
<dbReference type="PANTHER" id="PTHR11254">
    <property type="entry name" value="HECT DOMAIN UBIQUITIN-PROTEIN LIGASE"/>
    <property type="match status" value="1"/>
</dbReference>
<dbReference type="PANTHER" id="PTHR11254:SF67">
    <property type="entry name" value="E3 UBIQUITIN-PROTEIN LIGASE HUWE1"/>
    <property type="match status" value="1"/>
</dbReference>